<keyword evidence="3" id="KW-0687">Ribonucleoprotein</keyword>
<name>A0AAD5L0J5_9CRUS</name>
<feature type="domain" description="KOW" evidence="6">
    <location>
        <begin position="10"/>
        <end position="38"/>
    </location>
</feature>
<keyword evidence="2" id="KW-0689">Ribosomal protein</keyword>
<evidence type="ECO:0000313" key="9">
    <source>
        <dbReference type="Proteomes" id="UP000820818"/>
    </source>
</evidence>
<protein>
    <recommendedName>
        <fullName evidence="4">Large ribosomal subunit protein eL14</fullName>
    </recommendedName>
    <alternativeName>
        <fullName evidence="5">60S ribosomal protein L14</fullName>
    </alternativeName>
</protein>
<dbReference type="GO" id="GO:0006412">
    <property type="term" value="P:translation"/>
    <property type="evidence" value="ECO:0007669"/>
    <property type="project" value="InterPro"/>
</dbReference>
<dbReference type="AlphaFoldDB" id="A0AAD5L0J5"/>
<comment type="similarity">
    <text evidence="1">Belongs to the eukaryotic ribosomal protein eL14 family.</text>
</comment>
<dbReference type="PANTHER" id="PTHR11127">
    <property type="entry name" value="60S RIBOSOMAL PROTEIN L14"/>
    <property type="match status" value="1"/>
</dbReference>
<dbReference type="Gene3D" id="2.30.30.30">
    <property type="match status" value="1"/>
</dbReference>
<evidence type="ECO:0000256" key="4">
    <source>
        <dbReference type="ARBA" id="ARBA00035215"/>
    </source>
</evidence>
<feature type="domain" description="Large ribosomal subunit protein eL14" evidence="7">
    <location>
        <begin position="46"/>
        <end position="120"/>
    </location>
</feature>
<reference evidence="8 9" key="1">
    <citation type="submission" date="2022-05" db="EMBL/GenBank/DDBJ databases">
        <title>A multi-omics perspective on studying reproductive biology in Daphnia sinensis.</title>
        <authorList>
            <person name="Jia J."/>
        </authorList>
    </citation>
    <scope>NUCLEOTIDE SEQUENCE [LARGE SCALE GENOMIC DNA]</scope>
    <source>
        <strain evidence="8 9">WSL</strain>
    </source>
</reference>
<dbReference type="GO" id="GO:0042273">
    <property type="term" value="P:ribosomal large subunit biogenesis"/>
    <property type="evidence" value="ECO:0007669"/>
    <property type="project" value="TreeGrafter"/>
</dbReference>
<dbReference type="Pfam" id="PF01929">
    <property type="entry name" value="Ribosomal_L14e"/>
    <property type="match status" value="1"/>
</dbReference>
<evidence type="ECO:0000256" key="5">
    <source>
        <dbReference type="ARBA" id="ARBA00035318"/>
    </source>
</evidence>
<comment type="caution">
    <text evidence="8">The sequence shown here is derived from an EMBL/GenBank/DDBJ whole genome shotgun (WGS) entry which is preliminary data.</text>
</comment>
<dbReference type="Proteomes" id="UP000820818">
    <property type="component" value="Linkage Group LG8"/>
</dbReference>
<dbReference type="GO" id="GO:0003735">
    <property type="term" value="F:structural constituent of ribosome"/>
    <property type="evidence" value="ECO:0007669"/>
    <property type="project" value="InterPro"/>
</dbReference>
<gene>
    <name evidence="8" type="ORF">GHT06_019277</name>
</gene>
<dbReference type="GO" id="GO:0022625">
    <property type="term" value="C:cytosolic large ribosomal subunit"/>
    <property type="evidence" value="ECO:0007669"/>
    <property type="project" value="TreeGrafter"/>
</dbReference>
<dbReference type="GO" id="GO:0003723">
    <property type="term" value="F:RNA binding"/>
    <property type="evidence" value="ECO:0007669"/>
    <property type="project" value="InterPro"/>
</dbReference>
<dbReference type="SUPFAM" id="SSF50104">
    <property type="entry name" value="Translation proteins SH3-like domain"/>
    <property type="match status" value="1"/>
</dbReference>
<evidence type="ECO:0000256" key="3">
    <source>
        <dbReference type="ARBA" id="ARBA00023274"/>
    </source>
</evidence>
<sequence>MPFTKFVETGRVVYIAKGPDAGKIAAIIDIIDQNRALLDGPCTGVPRQARRFTELHLTNLVTKVTRGCSERSLRVAWEADKITEKWLATSWAKRIEKRTKRFSLNDLERFKLAKAKQARNKLVRTAFFAIRNKDTRTAKKARGRIEKLRAKAKAYGKAQKAEKKSKATKA</sequence>
<dbReference type="PANTHER" id="PTHR11127:SF2">
    <property type="entry name" value="LARGE RIBOSOMAL SUBUNIT PROTEIN EL14"/>
    <property type="match status" value="1"/>
</dbReference>
<dbReference type="InterPro" id="IPR005824">
    <property type="entry name" value="KOW"/>
</dbReference>
<dbReference type="InterPro" id="IPR039660">
    <property type="entry name" value="Ribosomal_eL14"/>
</dbReference>
<dbReference type="InterPro" id="IPR002784">
    <property type="entry name" value="Ribosomal_eL14_dom"/>
</dbReference>
<accession>A0AAD5L0J5</accession>
<organism evidence="8 9">
    <name type="scientific">Daphnia sinensis</name>
    <dbReference type="NCBI Taxonomy" id="1820382"/>
    <lineage>
        <taxon>Eukaryota</taxon>
        <taxon>Metazoa</taxon>
        <taxon>Ecdysozoa</taxon>
        <taxon>Arthropoda</taxon>
        <taxon>Crustacea</taxon>
        <taxon>Branchiopoda</taxon>
        <taxon>Diplostraca</taxon>
        <taxon>Cladocera</taxon>
        <taxon>Anomopoda</taxon>
        <taxon>Daphniidae</taxon>
        <taxon>Daphnia</taxon>
        <taxon>Daphnia similis group</taxon>
    </lineage>
</organism>
<evidence type="ECO:0000256" key="2">
    <source>
        <dbReference type="ARBA" id="ARBA00022980"/>
    </source>
</evidence>
<dbReference type="EMBL" id="WJBH02000008">
    <property type="protein sequence ID" value="KAI9554005.1"/>
    <property type="molecule type" value="Genomic_DNA"/>
</dbReference>
<evidence type="ECO:0000313" key="8">
    <source>
        <dbReference type="EMBL" id="KAI9554005.1"/>
    </source>
</evidence>
<dbReference type="InterPro" id="IPR014722">
    <property type="entry name" value="Rib_uL2_dom2"/>
</dbReference>
<proteinExistence type="inferred from homology"/>
<dbReference type="Gene3D" id="6.10.250.2270">
    <property type="match status" value="1"/>
</dbReference>
<evidence type="ECO:0000259" key="6">
    <source>
        <dbReference type="Pfam" id="PF00467"/>
    </source>
</evidence>
<dbReference type="CDD" id="cd23702">
    <property type="entry name" value="eL14"/>
    <property type="match status" value="1"/>
</dbReference>
<evidence type="ECO:0000256" key="1">
    <source>
        <dbReference type="ARBA" id="ARBA00006592"/>
    </source>
</evidence>
<dbReference type="InterPro" id="IPR008991">
    <property type="entry name" value="Translation_prot_SH3-like_sf"/>
</dbReference>
<dbReference type="Pfam" id="PF00467">
    <property type="entry name" value="KOW"/>
    <property type="match status" value="1"/>
</dbReference>
<keyword evidence="9" id="KW-1185">Reference proteome</keyword>
<evidence type="ECO:0000259" key="7">
    <source>
        <dbReference type="Pfam" id="PF01929"/>
    </source>
</evidence>